<dbReference type="CTD" id="4509"/>
<gene>
    <name evidence="2" type="primary">ATP8</name>
</gene>
<geneLocation type="mitochondrion" evidence="2"/>
<proteinExistence type="predicted"/>
<feature type="region of interest" description="Disordered" evidence="1">
    <location>
        <begin position="32"/>
        <end position="53"/>
    </location>
</feature>
<accession>B2D6J4</accession>
<dbReference type="GeneID" id="6197821"/>
<protein>
    <submittedName>
        <fullName evidence="2">ATP synthase F0 subunit 8</fullName>
    </submittedName>
</protein>
<reference evidence="2" key="2">
    <citation type="submission" date="2008-03" db="EMBL/GenBank/DDBJ databases">
        <title>Mitochondrial Sequence of Opisthobranch, Elysia chlorotica.</title>
        <authorList>
            <person name="Kannan K."/>
            <person name="Rumpho M.E."/>
        </authorList>
    </citation>
    <scope>NUCLEOTIDE SEQUENCE</scope>
</reference>
<organism evidence="2">
    <name type="scientific">Elysia chlorotica</name>
    <name type="common">Eastern emerald elysia</name>
    <name type="synonym">Sea slug</name>
    <dbReference type="NCBI Taxonomy" id="188477"/>
    <lineage>
        <taxon>Eukaryota</taxon>
        <taxon>Metazoa</taxon>
        <taxon>Spiralia</taxon>
        <taxon>Lophotrochozoa</taxon>
        <taxon>Mollusca</taxon>
        <taxon>Gastropoda</taxon>
        <taxon>Heterobranchia</taxon>
        <taxon>Euthyneura</taxon>
        <taxon>Panpulmonata</taxon>
        <taxon>Sacoglossa</taxon>
        <taxon>Placobranchoidea</taxon>
        <taxon>Plakobranchidae</taxon>
        <taxon>Elysia</taxon>
    </lineage>
</organism>
<name>B2D6J4_ELYCH</name>
<dbReference type="RefSeq" id="YP_001816806.1">
    <property type="nucleotide sequence ID" value="NC_010567.1"/>
</dbReference>
<feature type="compositionally biased region" description="Low complexity" evidence="1">
    <location>
        <begin position="32"/>
        <end position="43"/>
    </location>
</feature>
<evidence type="ECO:0000256" key="1">
    <source>
        <dbReference type="SAM" id="MobiDB-lite"/>
    </source>
</evidence>
<reference evidence="2" key="1">
    <citation type="journal article" date="2008" name="Proc. Natl. Acad. Sci. U.S.A.">
        <title>Horizontal gene transfer of the algal nuclear gene psbO to the photosynthetic sea slug Elysia chlorotica.</title>
        <authorList>
            <person name="Rumpho M.E."/>
            <person name="Worful J.M."/>
            <person name="Lee J."/>
            <person name="Kannan K."/>
            <person name="Tyler M.S."/>
            <person name="Bhattacharya D."/>
            <person name="Moustafa A."/>
            <person name="Manhart J.R."/>
        </authorList>
    </citation>
    <scope>NUCLEOTIDE SEQUENCE</scope>
</reference>
<sequence>MPQLSPMMGVLVFICTNLAFTTLLLSIRPSFSVDPSSDSSTPTKVQKAFRSFS</sequence>
<dbReference type="EMBL" id="EU599581">
    <property type="protein sequence ID" value="ACB70185.1"/>
    <property type="molecule type" value="Genomic_DNA"/>
</dbReference>
<evidence type="ECO:0000313" key="2">
    <source>
        <dbReference type="EMBL" id="ACB70185.1"/>
    </source>
</evidence>
<dbReference type="AlphaFoldDB" id="B2D6J4"/>
<keyword evidence="2" id="KW-0496">Mitochondrion</keyword>